<evidence type="ECO:0000313" key="3">
    <source>
        <dbReference type="Proteomes" id="UP001165396"/>
    </source>
</evidence>
<dbReference type="PANTHER" id="PTHR40590">
    <property type="entry name" value="CYTOPLASMIC PROTEIN-RELATED"/>
    <property type="match status" value="1"/>
</dbReference>
<evidence type="ECO:0000313" key="2">
    <source>
        <dbReference type="EMBL" id="MCR8826146.1"/>
    </source>
</evidence>
<dbReference type="InterPro" id="IPR047111">
    <property type="entry name" value="YbaP-like"/>
</dbReference>
<dbReference type="PROSITE" id="PS51257">
    <property type="entry name" value="PROKAR_LIPOPROTEIN"/>
    <property type="match status" value="1"/>
</dbReference>
<accession>A0ABT1YZ66</accession>
<keyword evidence="3" id="KW-1185">Reference proteome</keyword>
<evidence type="ECO:0000256" key="1">
    <source>
        <dbReference type="SAM" id="SignalP"/>
    </source>
</evidence>
<feature type="signal peptide" evidence="1">
    <location>
        <begin position="1"/>
        <end position="19"/>
    </location>
</feature>
<proteinExistence type="predicted"/>
<dbReference type="PANTHER" id="PTHR40590:SF1">
    <property type="entry name" value="CYTOPLASMIC PROTEIN"/>
    <property type="match status" value="1"/>
</dbReference>
<gene>
    <name evidence="2" type="ORF">NTA49_06310</name>
</gene>
<keyword evidence="1" id="KW-0732">Signal</keyword>
<dbReference type="CDD" id="cd14789">
    <property type="entry name" value="Tiki"/>
    <property type="match status" value="1"/>
</dbReference>
<dbReference type="RefSeq" id="WP_258293825.1">
    <property type="nucleotide sequence ID" value="NZ_JANKJG010000003.1"/>
</dbReference>
<name>A0ABT1YZ66_9RHOB</name>
<dbReference type="Proteomes" id="UP001165396">
    <property type="component" value="Unassembled WGS sequence"/>
</dbReference>
<dbReference type="EMBL" id="JANKJG010000003">
    <property type="protein sequence ID" value="MCR8826146.1"/>
    <property type="molecule type" value="Genomic_DNA"/>
</dbReference>
<organism evidence="2 3">
    <name type="scientific">Pseudosulfitobacter koreensis</name>
    <dbReference type="NCBI Taxonomy" id="2968472"/>
    <lineage>
        <taxon>Bacteria</taxon>
        <taxon>Pseudomonadati</taxon>
        <taxon>Pseudomonadota</taxon>
        <taxon>Alphaproteobacteria</taxon>
        <taxon>Rhodobacterales</taxon>
        <taxon>Roseobacteraceae</taxon>
        <taxon>Pseudosulfitobacter</taxon>
    </lineage>
</organism>
<reference evidence="2" key="1">
    <citation type="submission" date="2022-07" db="EMBL/GenBank/DDBJ databases">
        <title>Pseudosulfitobacter sp. strain AP-MA-4, whole genome sequence.</title>
        <authorList>
            <person name="Jiang Y."/>
        </authorList>
    </citation>
    <scope>NUCLEOTIDE SEQUENCE</scope>
    <source>
        <strain evidence="2">AP-MA-4</strain>
    </source>
</reference>
<feature type="chain" id="PRO_5046429225" evidence="1">
    <location>
        <begin position="20"/>
        <end position="327"/>
    </location>
</feature>
<comment type="caution">
    <text evidence="2">The sequence shown here is derived from an EMBL/GenBank/DDBJ whole genome shotgun (WGS) entry which is preliminary data.</text>
</comment>
<sequence length="327" mass="35303">MLRTLAFSLALLLPQMAFAACNGTDLRATLSARQSAELATELQDMPYPDGNHWVAHKGAQTIHLIGTLHLSDPRLTPIAARLAPVIASADLLLAEATEAEEAQLNEAMATRPELISLTSGPTLIELMPPEDWAELADAASKRGIPPFMAAKFQPWYLAMVLAMPPCVLATMQDGQHGLDKALLQIATENDVPAEALEPFDTLFTLMGQDTLEHQVALLRLGVIPAPQAEEMTATLVAQYFDEAHGAIMPLNRVVTQDLVDMPKAEFDAVFDNMVDTLLNQRNANWLPRITAAQGVTVVAVGAGHLGGTDGLLNMLADEGYALRRQPF</sequence>
<dbReference type="Pfam" id="PF01963">
    <property type="entry name" value="TraB_PrgY_gumN"/>
    <property type="match status" value="1"/>
</dbReference>
<dbReference type="InterPro" id="IPR002816">
    <property type="entry name" value="TraB/PrgY/GumN_fam"/>
</dbReference>
<protein>
    <submittedName>
        <fullName evidence="2">TraB/GumN family protein</fullName>
    </submittedName>
</protein>